<dbReference type="Proteomes" id="UP001498421">
    <property type="component" value="Unassembled WGS sequence"/>
</dbReference>
<organism evidence="2 3">
    <name type="scientific">Neonectria magnoliae</name>
    <dbReference type="NCBI Taxonomy" id="2732573"/>
    <lineage>
        <taxon>Eukaryota</taxon>
        <taxon>Fungi</taxon>
        <taxon>Dikarya</taxon>
        <taxon>Ascomycota</taxon>
        <taxon>Pezizomycotina</taxon>
        <taxon>Sordariomycetes</taxon>
        <taxon>Hypocreomycetidae</taxon>
        <taxon>Hypocreales</taxon>
        <taxon>Nectriaceae</taxon>
        <taxon>Neonectria</taxon>
    </lineage>
</organism>
<evidence type="ECO:0000313" key="2">
    <source>
        <dbReference type="EMBL" id="KAK7417879.1"/>
    </source>
</evidence>
<keyword evidence="3" id="KW-1185">Reference proteome</keyword>
<feature type="domain" description="Protein kinase" evidence="1">
    <location>
        <begin position="1"/>
        <end position="238"/>
    </location>
</feature>
<dbReference type="InterPro" id="IPR051681">
    <property type="entry name" value="Ser/Thr_Kinases-Pseudokinases"/>
</dbReference>
<evidence type="ECO:0000313" key="3">
    <source>
        <dbReference type="Proteomes" id="UP001498421"/>
    </source>
</evidence>
<accession>A0ABR1H9S4</accession>
<dbReference type="InterPro" id="IPR011009">
    <property type="entry name" value="Kinase-like_dom_sf"/>
</dbReference>
<comment type="caution">
    <text evidence="2">The sequence shown here is derived from an EMBL/GenBank/DDBJ whole genome shotgun (WGS) entry which is preliminary data.</text>
</comment>
<dbReference type="Gene3D" id="1.10.510.10">
    <property type="entry name" value="Transferase(Phosphotransferase) domain 1"/>
    <property type="match status" value="1"/>
</dbReference>
<dbReference type="PROSITE" id="PS50011">
    <property type="entry name" value="PROTEIN_KINASE_DOM"/>
    <property type="match status" value="1"/>
</dbReference>
<dbReference type="EMBL" id="JAZAVK010000177">
    <property type="protein sequence ID" value="KAK7417879.1"/>
    <property type="molecule type" value="Genomic_DNA"/>
</dbReference>
<sequence>MVGNTSETWRIGDVVRKVYLADSDADITQANIEAAKNEANVYLILKGHRLIAECLAIGPTKDYIDLKFYPRGTLRDYVHSNRYRISDPQLKTWACQLIESVAYIHSKGVRHADLRLDQWLLDEDLQPRLADFNGSGFDIQPDLGLDFTTATSIESASHYLPRDDNEDSTVKSDLFALGSSIFELMANSAPYEGMDHDVIVSNFAGHIFPSVEHLLMGHVIMGCWKGQYTSAEQILDHL</sequence>
<dbReference type="PANTHER" id="PTHR44329">
    <property type="entry name" value="SERINE/THREONINE-PROTEIN KINASE TNNI3K-RELATED"/>
    <property type="match status" value="1"/>
</dbReference>
<evidence type="ECO:0000259" key="1">
    <source>
        <dbReference type="PROSITE" id="PS50011"/>
    </source>
</evidence>
<protein>
    <recommendedName>
        <fullName evidence="1">Protein kinase domain-containing protein</fullName>
    </recommendedName>
</protein>
<reference evidence="2 3" key="1">
    <citation type="journal article" date="2025" name="Microbiol. Resour. Announc.">
        <title>Draft genome sequences for Neonectria magnoliae and Neonectria punicea, canker pathogens of Liriodendron tulipifera and Acer saccharum in West Virginia.</title>
        <authorList>
            <person name="Petronek H.M."/>
            <person name="Kasson M.T."/>
            <person name="Metheny A.M."/>
            <person name="Stauder C.M."/>
            <person name="Lovett B."/>
            <person name="Lynch S.C."/>
            <person name="Garnas J.R."/>
            <person name="Kasson L.R."/>
            <person name="Stajich J.E."/>
        </authorList>
    </citation>
    <scope>NUCLEOTIDE SEQUENCE [LARGE SCALE GENOMIC DNA]</scope>
    <source>
        <strain evidence="2 3">NRRL 64651</strain>
    </source>
</reference>
<name>A0ABR1H9S4_9HYPO</name>
<dbReference type="InterPro" id="IPR000719">
    <property type="entry name" value="Prot_kinase_dom"/>
</dbReference>
<dbReference type="SMART" id="SM00220">
    <property type="entry name" value="S_TKc"/>
    <property type="match status" value="1"/>
</dbReference>
<gene>
    <name evidence="2" type="ORF">QQZ08_011460</name>
</gene>
<proteinExistence type="predicted"/>
<dbReference type="Pfam" id="PF00069">
    <property type="entry name" value="Pkinase"/>
    <property type="match status" value="1"/>
</dbReference>
<dbReference type="SUPFAM" id="SSF56112">
    <property type="entry name" value="Protein kinase-like (PK-like)"/>
    <property type="match status" value="1"/>
</dbReference>